<feature type="compositionally biased region" description="Low complexity" evidence="1">
    <location>
        <begin position="444"/>
        <end position="454"/>
    </location>
</feature>
<keyword evidence="2" id="KW-0472">Membrane</keyword>
<organism evidence="3">
    <name type="scientific">Dunaliella tertiolecta</name>
    <name type="common">Green alga</name>
    <dbReference type="NCBI Taxonomy" id="3047"/>
    <lineage>
        <taxon>Eukaryota</taxon>
        <taxon>Viridiplantae</taxon>
        <taxon>Chlorophyta</taxon>
        <taxon>core chlorophytes</taxon>
        <taxon>Chlorophyceae</taxon>
        <taxon>CS clade</taxon>
        <taxon>Chlamydomonadales</taxon>
        <taxon>Dunaliellaceae</taxon>
        <taxon>Dunaliella</taxon>
    </lineage>
</organism>
<feature type="transmembrane region" description="Helical" evidence="2">
    <location>
        <begin position="271"/>
        <end position="291"/>
    </location>
</feature>
<keyword evidence="2" id="KW-1133">Transmembrane helix</keyword>
<feature type="region of interest" description="Disordered" evidence="1">
    <location>
        <begin position="474"/>
        <end position="497"/>
    </location>
</feature>
<sequence length="497" mass="54420">MERSHDPEIDIVNPQHLHFSASLLFLYVVLASTRKGWSYVRERRRRTSHTSLPPSPPPLRRLSELDTPNASVPARTPTPPFSISKTIKRIGQPRQQSNCSTPFTPGGMSAYESTPYTSPSVEPAEQRGKEAGAGASAAAASPKGWDPALLQRCAQNEALISSVEGLQRSAELQQHVRATTSHQSFDLHIKQVETKLNTYRDLRAFDRDNFVHAYTRKDIMEFDEVPPHLALLILDHASSAVLMASLLLSYLHSNPYSPALLATWLGLQALLAWRASHFSLVACAASIYCVYGDDRYAAHQVAAGPVRTGLAALLDLVLVCCSLGVSSVVSVVLVCLLPLRQSLGQRLMRIYPVREIARPAETPLYTGSPSKLARPSSTGEALPKSPYGQVQRGPMLSPARMGPSQHGVPQGASKGSRFSQQQHLFPTSGAWAPPAQQITPENQPIPSQQQHQQPLYSFSGRADLPWEEEIAAFSARRSLPRSPIGNLAPTISKRKHK</sequence>
<accession>A0A7S3VKM3</accession>
<gene>
    <name evidence="3" type="ORF">DTER00134_LOCUS6735</name>
</gene>
<reference evidence="3" key="1">
    <citation type="submission" date="2021-01" db="EMBL/GenBank/DDBJ databases">
        <authorList>
            <person name="Corre E."/>
            <person name="Pelletier E."/>
            <person name="Niang G."/>
            <person name="Scheremetjew M."/>
            <person name="Finn R."/>
            <person name="Kale V."/>
            <person name="Holt S."/>
            <person name="Cochrane G."/>
            <person name="Meng A."/>
            <person name="Brown T."/>
            <person name="Cohen L."/>
        </authorList>
    </citation>
    <scope>NUCLEOTIDE SEQUENCE</scope>
    <source>
        <strain evidence="3">CCMP1320</strain>
    </source>
</reference>
<feature type="compositionally biased region" description="Polar residues" evidence="1">
    <location>
        <begin position="93"/>
        <end position="103"/>
    </location>
</feature>
<protein>
    <submittedName>
        <fullName evidence="3">Uncharacterized protein</fullName>
    </submittedName>
</protein>
<evidence type="ECO:0000313" key="3">
    <source>
        <dbReference type="EMBL" id="CAE0491662.1"/>
    </source>
</evidence>
<feature type="compositionally biased region" description="Polar residues" evidence="1">
    <location>
        <begin position="365"/>
        <end position="379"/>
    </location>
</feature>
<feature type="region of interest" description="Disordered" evidence="1">
    <location>
        <begin position="362"/>
        <end position="460"/>
    </location>
</feature>
<feature type="transmembrane region" description="Helical" evidence="2">
    <location>
        <begin position="17"/>
        <end position="37"/>
    </location>
</feature>
<feature type="region of interest" description="Disordered" evidence="1">
    <location>
        <begin position="42"/>
        <end position="139"/>
    </location>
</feature>
<feature type="compositionally biased region" description="Polar residues" evidence="1">
    <location>
        <begin position="416"/>
        <end position="425"/>
    </location>
</feature>
<name>A0A7S3VKM3_DUNTE</name>
<dbReference type="EMBL" id="HBIP01011950">
    <property type="protein sequence ID" value="CAE0491662.1"/>
    <property type="molecule type" value="Transcribed_RNA"/>
</dbReference>
<feature type="transmembrane region" description="Helical" evidence="2">
    <location>
        <begin position="312"/>
        <end position="339"/>
    </location>
</feature>
<proteinExistence type="predicted"/>
<evidence type="ECO:0000256" key="1">
    <source>
        <dbReference type="SAM" id="MobiDB-lite"/>
    </source>
</evidence>
<feature type="transmembrane region" description="Helical" evidence="2">
    <location>
        <begin position="229"/>
        <end position="251"/>
    </location>
</feature>
<dbReference type="AlphaFoldDB" id="A0A7S3VKM3"/>
<feature type="compositionally biased region" description="Polar residues" evidence="1">
    <location>
        <begin position="111"/>
        <end position="120"/>
    </location>
</feature>
<evidence type="ECO:0000256" key="2">
    <source>
        <dbReference type="SAM" id="Phobius"/>
    </source>
</evidence>
<keyword evidence="2" id="KW-0812">Transmembrane</keyword>